<dbReference type="Pfam" id="PF01150">
    <property type="entry name" value="GDA1_CD39"/>
    <property type="match status" value="1"/>
</dbReference>
<dbReference type="GO" id="GO:0005794">
    <property type="term" value="C:Golgi apparatus"/>
    <property type="evidence" value="ECO:0007669"/>
    <property type="project" value="TreeGrafter"/>
</dbReference>
<dbReference type="GO" id="GO:0045134">
    <property type="term" value="F:UDP phosphatase activity"/>
    <property type="evidence" value="ECO:0007669"/>
    <property type="project" value="TreeGrafter"/>
</dbReference>
<dbReference type="AlphaFoldDB" id="A0A067Q2N0"/>
<keyword evidence="4" id="KW-0547">Nucleotide-binding</keyword>
<dbReference type="InterPro" id="IPR000407">
    <property type="entry name" value="GDA1_CD39_NTPase"/>
</dbReference>
<sequence length="827" mass="90698">MPPPSAVDPWLHGRRFGIVIDAGSSGSRLQIYSWRDAVTVRLEQGEQAYHSLPKVEKGVREGEEWVTKVEPGISSFASNLEDVGPYLAPLLEHARSQIPPSLQPSTPLFLLATAGMRLLPPSEQASILTQTCSFLKFHSNFRIDDPSPSGPCGSSVRIITGEEEGLFGWIAVNYLMDGFGKDTGEKDVDVKRTTYGFLDMGGASTQIAFEPKQEYREGADNLIEVRLRLLGGEEIKHQVFVTTWLGYGTNQARERYIAKIVDEFERAKEEVATTTPDSVGSYTDPVQVPDPCLPKNLELPPVVIQHSPTPDRLAKSYTLFGTGSFPACLTSQASLLNKHLPCTKPPCPFNGIHVPPIDFSSSHFIGVSEYWYSSEHVFGLGGAWDYVEYERAAESYCGRGWTDLMEGHWREPGRVRVDAGVEETDSERATGVQAEPGSRLIDRVEISRLQMQCFKAAWIVNVLHEGLGMPRITDPGGNATGHQGEQVAEKAAEKGLGKPPVFQSVDTVGDVAISWTLGKMVLEASKEVPPLGAGVPPLVDPIDGLSDSELEKPSMHIQPIRPPFLDFDAIEDRISHHLPSALTRQSLGFSFIGLVFYFIFVLSIATVCWRLRRYFGPWVRRVVRGGFKKEEEIDAGREEYLMGGGTTSSGSVTPTGSATPSPRQSRPPSPTSPGTIRRLFSNKPSRKSRRRLPPPIITNLLNDRPGLLRSVQTSPGRISNPTRSFSTPTLLNGKSGHSAYPYPSPLNNQTGNTSVNHLMSNLVPRPSSPSLSHLDEITTTSATFINMNGGNSIYSLTSRSRNSSQMNLSTLPRQQPISRSNSAMHVS</sequence>
<evidence type="ECO:0000256" key="4">
    <source>
        <dbReference type="PIRSR" id="PIRSR600407-2"/>
    </source>
</evidence>
<dbReference type="PANTHER" id="PTHR11782">
    <property type="entry name" value="ADENOSINE/GUANOSINE DIPHOSPHATASE"/>
    <property type="match status" value="1"/>
</dbReference>
<dbReference type="FunCoup" id="A0A067Q2N0">
    <property type="interactions" value="190"/>
</dbReference>
<reference evidence="9" key="1">
    <citation type="journal article" date="2014" name="Proc. Natl. Acad. Sci. U.S.A.">
        <title>Extensive sampling of basidiomycete genomes demonstrates inadequacy of the white-rot/brown-rot paradigm for wood decay fungi.</title>
        <authorList>
            <person name="Riley R."/>
            <person name="Salamov A.A."/>
            <person name="Brown D.W."/>
            <person name="Nagy L.G."/>
            <person name="Floudas D."/>
            <person name="Held B.W."/>
            <person name="Levasseur A."/>
            <person name="Lombard V."/>
            <person name="Morin E."/>
            <person name="Otillar R."/>
            <person name="Lindquist E.A."/>
            <person name="Sun H."/>
            <person name="LaButti K.M."/>
            <person name="Schmutz J."/>
            <person name="Jabbour D."/>
            <person name="Luo H."/>
            <person name="Baker S.E."/>
            <person name="Pisabarro A.G."/>
            <person name="Walton J.D."/>
            <person name="Blanchette R.A."/>
            <person name="Henrissat B."/>
            <person name="Martin F."/>
            <person name="Cullen D."/>
            <person name="Hibbett D.S."/>
            <person name="Grigoriev I.V."/>
        </authorList>
    </citation>
    <scope>NUCLEOTIDE SEQUENCE [LARGE SCALE GENOMIC DNA]</scope>
    <source>
        <strain evidence="9">MUCL 33604</strain>
    </source>
</reference>
<dbReference type="Proteomes" id="UP000027265">
    <property type="component" value="Unassembled WGS sequence"/>
</dbReference>
<keyword evidence="7" id="KW-0812">Transmembrane</keyword>
<evidence type="ECO:0000313" key="8">
    <source>
        <dbReference type="EMBL" id="KDQ61239.1"/>
    </source>
</evidence>
<dbReference type="Gene3D" id="3.30.420.150">
    <property type="entry name" value="Exopolyphosphatase. Domain 2"/>
    <property type="match status" value="1"/>
</dbReference>
<keyword evidence="7" id="KW-0472">Membrane</keyword>
<dbReference type="CDD" id="cd24039">
    <property type="entry name" value="ASKHA_NBD_YND1-like"/>
    <property type="match status" value="1"/>
</dbReference>
<dbReference type="GO" id="GO:0046036">
    <property type="term" value="P:CTP metabolic process"/>
    <property type="evidence" value="ECO:0007669"/>
    <property type="project" value="TreeGrafter"/>
</dbReference>
<feature type="transmembrane region" description="Helical" evidence="7">
    <location>
        <begin position="587"/>
        <end position="611"/>
    </location>
</feature>
<feature type="region of interest" description="Disordered" evidence="6">
    <location>
        <begin position="473"/>
        <end position="495"/>
    </location>
</feature>
<feature type="region of interest" description="Disordered" evidence="6">
    <location>
        <begin position="797"/>
        <end position="827"/>
    </location>
</feature>
<accession>A0A067Q2N0</accession>
<feature type="binding site" evidence="4">
    <location>
        <begin position="202"/>
        <end position="206"/>
    </location>
    <ligand>
        <name>ATP</name>
        <dbReference type="ChEBI" id="CHEBI:30616"/>
    </ligand>
</feature>
<evidence type="ECO:0000256" key="5">
    <source>
        <dbReference type="RuleBase" id="RU003833"/>
    </source>
</evidence>
<organism evidence="8 9">
    <name type="scientific">Jaapia argillacea MUCL 33604</name>
    <dbReference type="NCBI Taxonomy" id="933084"/>
    <lineage>
        <taxon>Eukaryota</taxon>
        <taxon>Fungi</taxon>
        <taxon>Dikarya</taxon>
        <taxon>Basidiomycota</taxon>
        <taxon>Agaricomycotina</taxon>
        <taxon>Agaricomycetes</taxon>
        <taxon>Agaricomycetidae</taxon>
        <taxon>Jaapiales</taxon>
        <taxon>Jaapiaceae</taxon>
        <taxon>Jaapia</taxon>
    </lineage>
</organism>
<keyword evidence="4" id="KW-0067">ATP-binding</keyword>
<protein>
    <recommendedName>
        <fullName evidence="10">Golgi apyrase</fullName>
    </recommendedName>
</protein>
<evidence type="ECO:0000256" key="3">
    <source>
        <dbReference type="PIRSR" id="PIRSR600407-1"/>
    </source>
</evidence>
<dbReference type="Gene3D" id="3.30.420.40">
    <property type="match status" value="1"/>
</dbReference>
<dbReference type="EMBL" id="KL197713">
    <property type="protein sequence ID" value="KDQ61239.1"/>
    <property type="molecule type" value="Genomic_DNA"/>
</dbReference>
<dbReference type="OrthoDB" id="6372431at2759"/>
<evidence type="ECO:0000256" key="2">
    <source>
        <dbReference type="ARBA" id="ARBA00022801"/>
    </source>
</evidence>
<dbReference type="GO" id="GO:0004382">
    <property type="term" value="F:GDP phosphatase activity"/>
    <property type="evidence" value="ECO:0007669"/>
    <property type="project" value="TreeGrafter"/>
</dbReference>
<feature type="active site" description="Proton acceptor" evidence="3">
    <location>
        <position position="164"/>
    </location>
</feature>
<gene>
    <name evidence="8" type="ORF">JAAARDRAFT_191339</name>
</gene>
<dbReference type="GO" id="GO:0016020">
    <property type="term" value="C:membrane"/>
    <property type="evidence" value="ECO:0007669"/>
    <property type="project" value="TreeGrafter"/>
</dbReference>
<dbReference type="InParanoid" id="A0A067Q2N0"/>
<evidence type="ECO:0000256" key="1">
    <source>
        <dbReference type="ARBA" id="ARBA00009283"/>
    </source>
</evidence>
<dbReference type="GO" id="GO:0017111">
    <property type="term" value="F:ribonucleoside triphosphate phosphatase activity"/>
    <property type="evidence" value="ECO:0007669"/>
    <property type="project" value="TreeGrafter"/>
</dbReference>
<evidence type="ECO:0008006" key="10">
    <source>
        <dbReference type="Google" id="ProtNLM"/>
    </source>
</evidence>
<feature type="region of interest" description="Disordered" evidence="6">
    <location>
        <begin position="638"/>
        <end position="739"/>
    </location>
</feature>
<dbReference type="STRING" id="933084.A0A067Q2N0"/>
<keyword evidence="7" id="KW-1133">Transmembrane helix</keyword>
<evidence type="ECO:0000256" key="6">
    <source>
        <dbReference type="SAM" id="MobiDB-lite"/>
    </source>
</evidence>
<evidence type="ECO:0000256" key="7">
    <source>
        <dbReference type="SAM" id="Phobius"/>
    </source>
</evidence>
<keyword evidence="2 5" id="KW-0378">Hydrolase</keyword>
<dbReference type="GO" id="GO:0005524">
    <property type="term" value="F:ATP binding"/>
    <property type="evidence" value="ECO:0007669"/>
    <property type="project" value="UniProtKB-KW"/>
</dbReference>
<proteinExistence type="inferred from homology"/>
<dbReference type="PROSITE" id="PS01238">
    <property type="entry name" value="GDA1_CD39_NTPASE"/>
    <property type="match status" value="1"/>
</dbReference>
<dbReference type="HOGENOM" id="CLU_010246_3_1_1"/>
<feature type="compositionally biased region" description="Polar residues" evidence="6">
    <location>
        <begin position="710"/>
        <end position="732"/>
    </location>
</feature>
<dbReference type="PANTHER" id="PTHR11782:SF121">
    <property type="entry name" value="NUCLEOSIDE-DIPHOSPHATASE MIG-23"/>
    <property type="match status" value="1"/>
</dbReference>
<keyword evidence="9" id="KW-1185">Reference proteome</keyword>
<name>A0A067Q2N0_9AGAM</name>
<comment type="similarity">
    <text evidence="1 5">Belongs to the GDA1/CD39 NTPase family.</text>
</comment>
<evidence type="ECO:0000313" key="9">
    <source>
        <dbReference type="Proteomes" id="UP000027265"/>
    </source>
</evidence>
<feature type="compositionally biased region" description="Low complexity" evidence="6">
    <location>
        <begin position="648"/>
        <end position="664"/>
    </location>
</feature>
<dbReference type="GO" id="GO:0006256">
    <property type="term" value="P:UDP catabolic process"/>
    <property type="evidence" value="ECO:0007669"/>
    <property type="project" value="TreeGrafter"/>
</dbReference>